<evidence type="ECO:0000259" key="10">
    <source>
        <dbReference type="PROSITE" id="PS50835"/>
    </source>
</evidence>
<protein>
    <recommendedName>
        <fullName evidence="10">Ig-like domain-containing protein</fullName>
    </recommendedName>
</protein>
<dbReference type="InterPro" id="IPR036179">
    <property type="entry name" value="Ig-like_dom_sf"/>
</dbReference>
<evidence type="ECO:0000256" key="9">
    <source>
        <dbReference type="SAM" id="SignalP"/>
    </source>
</evidence>
<evidence type="ECO:0000313" key="12">
    <source>
        <dbReference type="Proteomes" id="UP001160148"/>
    </source>
</evidence>
<dbReference type="InterPro" id="IPR007110">
    <property type="entry name" value="Ig-like_dom"/>
</dbReference>
<dbReference type="EMBL" id="CARXXK010000002">
    <property type="protein sequence ID" value="CAI6358258.1"/>
    <property type="molecule type" value="Genomic_DNA"/>
</dbReference>
<dbReference type="InterPro" id="IPR003598">
    <property type="entry name" value="Ig_sub2"/>
</dbReference>
<dbReference type="GO" id="GO:0005886">
    <property type="term" value="C:plasma membrane"/>
    <property type="evidence" value="ECO:0007669"/>
    <property type="project" value="UniProtKB-SubCell"/>
</dbReference>
<dbReference type="Proteomes" id="UP001160148">
    <property type="component" value="Unassembled WGS sequence"/>
</dbReference>
<dbReference type="Pfam" id="PF13927">
    <property type="entry name" value="Ig_3"/>
    <property type="match status" value="1"/>
</dbReference>
<evidence type="ECO:0000256" key="3">
    <source>
        <dbReference type="ARBA" id="ARBA00022729"/>
    </source>
</evidence>
<evidence type="ECO:0000256" key="7">
    <source>
        <dbReference type="ARBA" id="ARBA00023180"/>
    </source>
</evidence>
<dbReference type="InterPro" id="IPR013783">
    <property type="entry name" value="Ig-like_fold"/>
</dbReference>
<evidence type="ECO:0000256" key="6">
    <source>
        <dbReference type="ARBA" id="ARBA00023157"/>
    </source>
</evidence>
<accession>A0AAV0WRA8</accession>
<feature type="domain" description="Ig-like" evidence="10">
    <location>
        <begin position="134"/>
        <end position="218"/>
    </location>
</feature>
<evidence type="ECO:0000313" key="11">
    <source>
        <dbReference type="EMBL" id="CAI6358258.1"/>
    </source>
</evidence>
<evidence type="ECO:0000256" key="5">
    <source>
        <dbReference type="ARBA" id="ARBA00023136"/>
    </source>
</evidence>
<feature type="chain" id="PRO_5043639794" description="Ig-like domain-containing protein" evidence="9">
    <location>
        <begin position="19"/>
        <end position="290"/>
    </location>
</feature>
<keyword evidence="2" id="KW-1003">Cell membrane</keyword>
<evidence type="ECO:0000256" key="1">
    <source>
        <dbReference type="ARBA" id="ARBA00004236"/>
    </source>
</evidence>
<keyword evidence="5" id="KW-0472">Membrane</keyword>
<feature type="signal peptide" evidence="9">
    <location>
        <begin position="1"/>
        <end position="18"/>
    </location>
</feature>
<comment type="caution">
    <text evidence="11">The sequence shown here is derived from an EMBL/GenBank/DDBJ whole genome shotgun (WGS) entry which is preliminary data.</text>
</comment>
<dbReference type="GO" id="GO:0043005">
    <property type="term" value="C:neuron projection"/>
    <property type="evidence" value="ECO:0007669"/>
    <property type="project" value="TreeGrafter"/>
</dbReference>
<dbReference type="Gene3D" id="2.60.40.10">
    <property type="entry name" value="Immunoglobulins"/>
    <property type="match status" value="3"/>
</dbReference>
<dbReference type="AlphaFoldDB" id="A0AAV0WRA8"/>
<dbReference type="InterPro" id="IPR003599">
    <property type="entry name" value="Ig_sub"/>
</dbReference>
<dbReference type="FunFam" id="2.60.40.10:FF:000328">
    <property type="entry name" value="CLUMA_CG000981, isoform A"/>
    <property type="match status" value="1"/>
</dbReference>
<feature type="domain" description="Ig-like" evidence="10">
    <location>
        <begin position="22"/>
        <end position="129"/>
    </location>
</feature>
<keyword evidence="12" id="KW-1185">Reference proteome</keyword>
<dbReference type="InterPro" id="IPR013106">
    <property type="entry name" value="Ig_V-set"/>
</dbReference>
<keyword evidence="6" id="KW-1015">Disulfide bond</keyword>
<reference evidence="11 12" key="1">
    <citation type="submission" date="2023-01" db="EMBL/GenBank/DDBJ databases">
        <authorList>
            <person name="Whitehead M."/>
        </authorList>
    </citation>
    <scope>NUCLEOTIDE SEQUENCE [LARGE SCALE GENOMIC DNA]</scope>
</reference>
<dbReference type="SUPFAM" id="SSF48726">
    <property type="entry name" value="Immunoglobulin"/>
    <property type="match status" value="3"/>
</dbReference>
<evidence type="ECO:0000256" key="8">
    <source>
        <dbReference type="ARBA" id="ARBA00023319"/>
    </source>
</evidence>
<dbReference type="SMART" id="SM00409">
    <property type="entry name" value="IG"/>
    <property type="match status" value="2"/>
</dbReference>
<gene>
    <name evidence="11" type="ORF">MEUPH1_LOCUS13793</name>
</gene>
<name>A0AAV0WRA8_9HEMI</name>
<dbReference type="InterPro" id="IPR051170">
    <property type="entry name" value="Neural/epithelial_adhesion"/>
</dbReference>
<organism evidence="11 12">
    <name type="scientific">Macrosiphum euphorbiae</name>
    <name type="common">potato aphid</name>
    <dbReference type="NCBI Taxonomy" id="13131"/>
    <lineage>
        <taxon>Eukaryota</taxon>
        <taxon>Metazoa</taxon>
        <taxon>Ecdysozoa</taxon>
        <taxon>Arthropoda</taxon>
        <taxon>Hexapoda</taxon>
        <taxon>Insecta</taxon>
        <taxon>Pterygota</taxon>
        <taxon>Neoptera</taxon>
        <taxon>Paraneoptera</taxon>
        <taxon>Hemiptera</taxon>
        <taxon>Sternorrhyncha</taxon>
        <taxon>Aphidomorpha</taxon>
        <taxon>Aphidoidea</taxon>
        <taxon>Aphididae</taxon>
        <taxon>Macrosiphini</taxon>
        <taxon>Macrosiphum</taxon>
    </lineage>
</organism>
<dbReference type="PROSITE" id="PS50835">
    <property type="entry name" value="IG_LIKE"/>
    <property type="match status" value="2"/>
</dbReference>
<evidence type="ECO:0000256" key="2">
    <source>
        <dbReference type="ARBA" id="ARBA00022475"/>
    </source>
</evidence>
<comment type="subcellular location">
    <subcellularLocation>
        <location evidence="1">Cell membrane</location>
    </subcellularLocation>
</comment>
<dbReference type="Pfam" id="PF07686">
    <property type="entry name" value="V-set"/>
    <property type="match status" value="1"/>
</dbReference>
<dbReference type="PANTHER" id="PTHR12231:SF220">
    <property type="entry name" value="LACHESIN"/>
    <property type="match status" value="1"/>
</dbReference>
<dbReference type="PANTHER" id="PTHR12231">
    <property type="entry name" value="CTX-RELATED TYPE I TRANSMEMBRANE PROTEIN"/>
    <property type="match status" value="1"/>
</dbReference>
<evidence type="ECO:0000256" key="4">
    <source>
        <dbReference type="ARBA" id="ARBA00022737"/>
    </source>
</evidence>
<sequence length="290" mass="33083">MKIVHGVLSMLCFNLAYSHMTPVITHILPNQIKDIGGATEMACTVSNSSNYYVLWMKLDLNKSIEPFLISFKNTLNIKDSRLSIIQDSMMDEIRYTLQINDIQEFDTGIYRCQIVIGLHNIISAEVELKVRGPPMIHENSTASMVVMEGQQVTLECYARGYPSPRIYWKRENNGILLASRSIFKGNIWKIPAIRKEDRGSYTCIAANGYGKPSRRRIAIQVEFAPIITVPKRNLGQSLHNDMDISCNVEAYPSPAIIWINNNVQLSNNRHYRLVTTYLIVESLRLLILFL</sequence>
<keyword evidence="7" id="KW-0325">Glycoprotein</keyword>
<keyword evidence="8" id="KW-0393">Immunoglobulin domain</keyword>
<keyword evidence="4" id="KW-0677">Repeat</keyword>
<proteinExistence type="predicted"/>
<dbReference type="SMART" id="SM00408">
    <property type="entry name" value="IGc2"/>
    <property type="match status" value="2"/>
</dbReference>
<keyword evidence="3 9" id="KW-0732">Signal</keyword>